<keyword evidence="3" id="KW-1185">Reference proteome</keyword>
<feature type="compositionally biased region" description="Polar residues" evidence="1">
    <location>
        <begin position="203"/>
        <end position="224"/>
    </location>
</feature>
<gene>
    <name evidence="2" type="ORF">EIP91_004033</name>
</gene>
<evidence type="ECO:0000313" key="3">
    <source>
        <dbReference type="Proteomes" id="UP000292702"/>
    </source>
</evidence>
<dbReference type="AlphaFoldDB" id="A0A4R0RFV0"/>
<feature type="region of interest" description="Disordered" evidence="1">
    <location>
        <begin position="145"/>
        <end position="253"/>
    </location>
</feature>
<feature type="region of interest" description="Disordered" evidence="1">
    <location>
        <begin position="61"/>
        <end position="82"/>
    </location>
</feature>
<evidence type="ECO:0000313" key="2">
    <source>
        <dbReference type="EMBL" id="TCD64505.1"/>
    </source>
</evidence>
<evidence type="ECO:0000256" key="1">
    <source>
        <dbReference type="SAM" id="MobiDB-lite"/>
    </source>
</evidence>
<protein>
    <submittedName>
        <fullName evidence="2">Uncharacterized protein</fullName>
    </submittedName>
</protein>
<proteinExistence type="predicted"/>
<feature type="compositionally biased region" description="Acidic residues" evidence="1">
    <location>
        <begin position="184"/>
        <end position="193"/>
    </location>
</feature>
<feature type="compositionally biased region" description="Acidic residues" evidence="1">
    <location>
        <begin position="67"/>
        <end position="81"/>
    </location>
</feature>
<comment type="caution">
    <text evidence="2">The sequence shown here is derived from an EMBL/GenBank/DDBJ whole genome shotgun (WGS) entry which is preliminary data.</text>
</comment>
<dbReference type="Proteomes" id="UP000292702">
    <property type="component" value="Unassembled WGS sequence"/>
</dbReference>
<reference evidence="2 3" key="1">
    <citation type="submission" date="2018-11" db="EMBL/GenBank/DDBJ databases">
        <title>Genome assembly of Steccherinum ochraceum LE-BIN_3174, the white-rot fungus of the Steccherinaceae family (The Residual Polyporoid clade, Polyporales, Basidiomycota).</title>
        <authorList>
            <person name="Fedorova T.V."/>
            <person name="Glazunova O.A."/>
            <person name="Landesman E.O."/>
            <person name="Moiseenko K.V."/>
            <person name="Psurtseva N.V."/>
            <person name="Savinova O.S."/>
            <person name="Shakhova N.V."/>
            <person name="Tyazhelova T.V."/>
            <person name="Vasina D.V."/>
        </authorList>
    </citation>
    <scope>NUCLEOTIDE SEQUENCE [LARGE SCALE GENOMIC DNA]</scope>
    <source>
        <strain evidence="2 3">LE-BIN_3174</strain>
    </source>
</reference>
<sequence length="300" mass="33623">MRSIGLDYSSQHNEQYGNYKDTIRSSSGYHDKLGIVLSRSKCRRLFQPAPMERNFMERQKPGLTEHDSDEENTMDCEDDDSMSCVPTSEYGEIDLEPGHNYIPIMPTLQIKMSCQTLRESMAKKSHLHKPVLIDRPGDLRIAARVDPGDLADDEDEDMSVTESEDENLPAQPPKPIDIIALRQEEEESESEAEVENRVHSPPATFSDSKPASKASGQSNIQKFSSPARPQATESPATSQHKRRHGSLLQALTPKSRQKFIHQFNALPPTDVQFAPDLAFDALDVLDDTDDVDDTDGTDRI</sequence>
<dbReference type="EMBL" id="RWJN01000233">
    <property type="protein sequence ID" value="TCD64505.1"/>
    <property type="molecule type" value="Genomic_DNA"/>
</dbReference>
<name>A0A4R0RFV0_9APHY</name>
<organism evidence="2 3">
    <name type="scientific">Steccherinum ochraceum</name>
    <dbReference type="NCBI Taxonomy" id="92696"/>
    <lineage>
        <taxon>Eukaryota</taxon>
        <taxon>Fungi</taxon>
        <taxon>Dikarya</taxon>
        <taxon>Basidiomycota</taxon>
        <taxon>Agaricomycotina</taxon>
        <taxon>Agaricomycetes</taxon>
        <taxon>Polyporales</taxon>
        <taxon>Steccherinaceae</taxon>
        <taxon>Steccherinum</taxon>
    </lineage>
</organism>
<accession>A0A4R0RFV0</accession>
<feature type="compositionally biased region" description="Acidic residues" evidence="1">
    <location>
        <begin position="149"/>
        <end position="167"/>
    </location>
</feature>